<sequence>MSINYTLSKEDFTNFRLKYFFKTKVYKLWLLICDLICLSIWFITLKVNYPAALTLIVIILINIIIRTMLGPYYFKKLFLTKLNSKKYNNLFAETKITINENCLNINTKLSKQNCNWKSVYALYDINNYIFIRTKSQIDMLIPNMAFKSFKDKELFLDNIYKFTNLELKKSYPTQIF</sequence>
<dbReference type="Proteomes" id="UP000190951">
    <property type="component" value="Chromosome"/>
</dbReference>
<dbReference type="EMBL" id="CP096983">
    <property type="protein sequence ID" value="URZ11034.1"/>
    <property type="molecule type" value="Genomic_DNA"/>
</dbReference>
<dbReference type="RefSeq" id="WP_077833354.1">
    <property type="nucleotide sequence ID" value="NZ_CP096983.1"/>
</dbReference>
<dbReference type="KEGG" id="crw:CROST_017500"/>
<gene>
    <name evidence="1" type="ORF">CROST_017500</name>
</gene>
<reference evidence="1 2" key="1">
    <citation type="submission" date="2022-04" db="EMBL/GenBank/DDBJ databases">
        <title>Genome sequence of C. roseum typestrain.</title>
        <authorList>
            <person name="Poehlein A."/>
            <person name="Schoch T."/>
            <person name="Duerre P."/>
            <person name="Daniel R."/>
        </authorList>
    </citation>
    <scope>NUCLEOTIDE SEQUENCE [LARGE SCALE GENOMIC DNA]</scope>
    <source>
        <strain evidence="1 2">DSM 7320</strain>
    </source>
</reference>
<dbReference type="AlphaFoldDB" id="A0A1S8L0R8"/>
<protein>
    <recommendedName>
        <fullName evidence="3">YcxB-like protein domain-containing protein</fullName>
    </recommendedName>
</protein>
<evidence type="ECO:0008006" key="3">
    <source>
        <dbReference type="Google" id="ProtNLM"/>
    </source>
</evidence>
<proteinExistence type="predicted"/>
<organism evidence="1 2">
    <name type="scientific">Clostridium felsineum</name>
    <dbReference type="NCBI Taxonomy" id="36839"/>
    <lineage>
        <taxon>Bacteria</taxon>
        <taxon>Bacillati</taxon>
        <taxon>Bacillota</taxon>
        <taxon>Clostridia</taxon>
        <taxon>Eubacteriales</taxon>
        <taxon>Clostridiaceae</taxon>
        <taxon>Clostridium</taxon>
    </lineage>
</organism>
<accession>A0A1S8L0R8</accession>
<evidence type="ECO:0000313" key="2">
    <source>
        <dbReference type="Proteomes" id="UP000190951"/>
    </source>
</evidence>
<name>A0A1S8L0R8_9CLOT</name>
<dbReference type="STRING" id="84029.CROST_33610"/>
<keyword evidence="2" id="KW-1185">Reference proteome</keyword>
<evidence type="ECO:0000313" key="1">
    <source>
        <dbReference type="EMBL" id="URZ11034.1"/>
    </source>
</evidence>